<dbReference type="OrthoDB" id="185014at2"/>
<evidence type="ECO:0008006" key="3">
    <source>
        <dbReference type="Google" id="ProtNLM"/>
    </source>
</evidence>
<protein>
    <recommendedName>
        <fullName evidence="3">SMI1/KNR4 family protein SUKH-1</fullName>
    </recommendedName>
</protein>
<name>A0A4R6JY67_9ACTN</name>
<dbReference type="AlphaFoldDB" id="A0A4R6JY67"/>
<accession>A0A4R6JY67</accession>
<dbReference type="EMBL" id="SNWR01000001">
    <property type="protein sequence ID" value="TDO41793.1"/>
    <property type="molecule type" value="Genomic_DNA"/>
</dbReference>
<proteinExistence type="predicted"/>
<dbReference type="RefSeq" id="WP_133875774.1">
    <property type="nucleotide sequence ID" value="NZ_BOMD01000064.1"/>
</dbReference>
<evidence type="ECO:0000313" key="1">
    <source>
        <dbReference type="EMBL" id="TDO41793.1"/>
    </source>
</evidence>
<reference evidence="1 2" key="1">
    <citation type="submission" date="2019-03" db="EMBL/GenBank/DDBJ databases">
        <title>Sequencing the genomes of 1000 actinobacteria strains.</title>
        <authorList>
            <person name="Klenk H.-P."/>
        </authorList>
    </citation>
    <scope>NUCLEOTIDE SEQUENCE [LARGE SCALE GENOMIC DNA]</scope>
    <source>
        <strain evidence="1 2">DSM 43805</strain>
    </source>
</reference>
<organism evidence="1 2">
    <name type="scientific">Paractinoplanes brasiliensis</name>
    <dbReference type="NCBI Taxonomy" id="52695"/>
    <lineage>
        <taxon>Bacteria</taxon>
        <taxon>Bacillati</taxon>
        <taxon>Actinomycetota</taxon>
        <taxon>Actinomycetes</taxon>
        <taxon>Micromonosporales</taxon>
        <taxon>Micromonosporaceae</taxon>
        <taxon>Paractinoplanes</taxon>
    </lineage>
</organism>
<comment type="caution">
    <text evidence="1">The sequence shown here is derived from an EMBL/GenBank/DDBJ whole genome shotgun (WGS) entry which is preliminary data.</text>
</comment>
<dbReference type="Proteomes" id="UP000294901">
    <property type="component" value="Unassembled WGS sequence"/>
</dbReference>
<sequence>MQAQKSPFRPYWWAFGLEAAGVASRATMGTYGQFEFEALPPIPRQLSDNLAWLEDQPTPQAWSIGTKPVVELPALEAACGQLGLKLPVVFLDFLRSPRLQSKIRSCTACYISVGPTPVTVPGIDGHLIRFLADQQGCLYWYLYLTATDHAVVCSADFYGGPGDSYTDDGEIEFCGESFESFLYRFWLENEIWFAANDGEPMSADAEQYIRRYQTDDASCDH</sequence>
<keyword evidence="2" id="KW-1185">Reference proteome</keyword>
<evidence type="ECO:0000313" key="2">
    <source>
        <dbReference type="Proteomes" id="UP000294901"/>
    </source>
</evidence>
<gene>
    <name evidence="1" type="ORF">C8E87_5536</name>
</gene>